<dbReference type="InterPro" id="IPR044034">
    <property type="entry name" value="NAC-like_UBA"/>
</dbReference>
<comment type="subunit">
    <text evidence="3">Homodimer. Interacts with the ribosome. Binds ribosomal RNA.</text>
</comment>
<evidence type="ECO:0000313" key="8">
    <source>
        <dbReference type="Proteomes" id="UP000053352"/>
    </source>
</evidence>
<dbReference type="GO" id="GO:0003723">
    <property type="term" value="F:RNA binding"/>
    <property type="evidence" value="ECO:0007669"/>
    <property type="project" value="UniProtKB-UniRule"/>
</dbReference>
<dbReference type="EMBL" id="LNTB01000001">
    <property type="protein sequence ID" value="KSW11360.1"/>
    <property type="molecule type" value="Genomic_DNA"/>
</dbReference>
<dbReference type="InterPro" id="IPR005231">
    <property type="entry name" value="NAC_arc"/>
</dbReference>
<reference evidence="7 8" key="1">
    <citation type="submission" date="2015-11" db="EMBL/GenBank/DDBJ databases">
        <title>Genome sequence of Pyrodictium occultum PL-19, a marine hyperthermophilic archaeon isolated from Volcano, Italy.</title>
        <authorList>
            <person name="Utturkar S."/>
            <person name="Huber H."/>
            <person name="Leptihn S."/>
            <person name="Brown S."/>
            <person name="Stetter K.O."/>
            <person name="Podar M."/>
        </authorList>
    </citation>
    <scope>NUCLEOTIDE SEQUENCE [LARGE SCALE GENOMIC DNA]</scope>
    <source>
        <strain evidence="7 8">PL-19</strain>
    </source>
</reference>
<dbReference type="InterPro" id="IPR009060">
    <property type="entry name" value="UBA-like_sf"/>
</dbReference>
<comment type="similarity">
    <text evidence="3">Belongs to the NAC-alpha family.</text>
</comment>
<dbReference type="InterPro" id="IPR002715">
    <property type="entry name" value="Nas_poly-pep-assoc_cplx_dom"/>
</dbReference>
<keyword evidence="8" id="KW-1185">Reference proteome</keyword>
<dbReference type="AlphaFoldDB" id="A0A0V8RTE3"/>
<gene>
    <name evidence="3" type="primary">nac</name>
    <name evidence="7" type="ORF">CF15_00370</name>
</gene>
<feature type="domain" description="NAC-A/B" evidence="6">
    <location>
        <begin position="6"/>
        <end position="69"/>
    </location>
</feature>
<comment type="caution">
    <text evidence="7">The sequence shown here is derived from an EMBL/GenBank/DDBJ whole genome shotgun (WGS) entry which is preliminary data.</text>
</comment>
<proteinExistence type="inferred from homology"/>
<keyword evidence="5" id="KW-0175">Coiled coil</keyword>
<sequence length="128" mass="14206">MLRFNPNELKKQLKRLGLKNVDIETLEAEEIVIRKREGRELVLITPQALVVKMPGGALMLQAFAQQVEEREAGLETVGAEVSEEDVRLVAEQTGVSLEEARKALEEAEGDIAAAIMLIEERKRAGEGR</sequence>
<evidence type="ECO:0000256" key="3">
    <source>
        <dbReference type="HAMAP-Rule" id="MF_00814"/>
    </source>
</evidence>
<dbReference type="SMART" id="SM01407">
    <property type="entry name" value="NAC"/>
    <property type="match status" value="1"/>
</dbReference>
<dbReference type="SUPFAM" id="SSF46934">
    <property type="entry name" value="UBA-like"/>
    <property type="match status" value="1"/>
</dbReference>
<dbReference type="GO" id="GO:0015031">
    <property type="term" value="P:protein transport"/>
    <property type="evidence" value="ECO:0007669"/>
    <property type="project" value="UniProtKB-UniRule"/>
</dbReference>
<dbReference type="OrthoDB" id="53273at2157"/>
<keyword evidence="1 3" id="KW-0813">Transport</keyword>
<dbReference type="CDD" id="cd14359">
    <property type="entry name" value="UBA_AeNAC"/>
    <property type="match status" value="1"/>
</dbReference>
<name>A0A0V8RTE3_PYROC</name>
<dbReference type="STRING" id="2309.CF15_00370"/>
<accession>A0A0V8RTE3</accession>
<keyword evidence="2 3" id="KW-0653">Protein transport</keyword>
<evidence type="ECO:0000256" key="2">
    <source>
        <dbReference type="ARBA" id="ARBA00022927"/>
    </source>
</evidence>
<feature type="coiled-coil region" evidence="5">
    <location>
        <begin position="90"/>
        <end position="117"/>
    </location>
</feature>
<dbReference type="HAMAP" id="MF_00814">
    <property type="entry name" value="NAC_arch"/>
    <property type="match status" value="1"/>
</dbReference>
<evidence type="ECO:0000313" key="7">
    <source>
        <dbReference type="EMBL" id="KSW11360.1"/>
    </source>
</evidence>
<organism evidence="7 8">
    <name type="scientific">Pyrodictium occultum</name>
    <dbReference type="NCBI Taxonomy" id="2309"/>
    <lineage>
        <taxon>Archaea</taxon>
        <taxon>Thermoproteota</taxon>
        <taxon>Thermoprotei</taxon>
        <taxon>Desulfurococcales</taxon>
        <taxon>Pyrodictiaceae</taxon>
        <taxon>Pyrodictium</taxon>
    </lineage>
</organism>
<dbReference type="Gene3D" id="1.10.8.10">
    <property type="entry name" value="DNA helicase RuvA subunit, C-terminal domain"/>
    <property type="match status" value="1"/>
</dbReference>
<keyword evidence="3" id="KW-0694">RNA-binding</keyword>
<dbReference type="NCBIfam" id="TIGR00264">
    <property type="entry name" value="archaeal-type nascent polypeptide-associated complex protein"/>
    <property type="match status" value="1"/>
</dbReference>
<dbReference type="RefSeq" id="WP_058370033.1">
    <property type="nucleotide sequence ID" value="NZ_LNTB01000001.1"/>
</dbReference>
<comment type="function">
    <text evidence="3">Contacts the emerging nascent chain on the ribosome.</text>
</comment>
<dbReference type="Pfam" id="PF19026">
    <property type="entry name" value="UBA_HYPK"/>
    <property type="match status" value="1"/>
</dbReference>
<dbReference type="Proteomes" id="UP000053352">
    <property type="component" value="Unassembled WGS sequence"/>
</dbReference>
<evidence type="ECO:0000259" key="6">
    <source>
        <dbReference type="SMART" id="SM01407"/>
    </source>
</evidence>
<protein>
    <recommendedName>
        <fullName evidence="3 4">Nascent polypeptide-associated complex protein</fullName>
    </recommendedName>
</protein>
<evidence type="ECO:0000256" key="1">
    <source>
        <dbReference type="ARBA" id="ARBA00022448"/>
    </source>
</evidence>
<evidence type="ECO:0000256" key="5">
    <source>
        <dbReference type="SAM" id="Coils"/>
    </source>
</evidence>
<evidence type="ECO:0000256" key="4">
    <source>
        <dbReference type="NCBIfam" id="TIGR00264"/>
    </source>
</evidence>